<feature type="region of interest" description="Disordered" evidence="1">
    <location>
        <begin position="1"/>
        <end position="27"/>
    </location>
</feature>
<proteinExistence type="predicted"/>
<evidence type="ECO:0000256" key="1">
    <source>
        <dbReference type="SAM" id="MobiDB-lite"/>
    </source>
</evidence>
<keyword evidence="3" id="KW-1185">Reference proteome</keyword>
<name>A0A4C1TFX9_EUMVA</name>
<feature type="compositionally biased region" description="Basic and acidic residues" evidence="1">
    <location>
        <begin position="1"/>
        <end position="12"/>
    </location>
</feature>
<dbReference type="EMBL" id="BGZK01000055">
    <property type="protein sequence ID" value="GBP13116.1"/>
    <property type="molecule type" value="Genomic_DNA"/>
</dbReference>
<evidence type="ECO:0000313" key="3">
    <source>
        <dbReference type="Proteomes" id="UP000299102"/>
    </source>
</evidence>
<organism evidence="2 3">
    <name type="scientific">Eumeta variegata</name>
    <name type="common">Bagworm moth</name>
    <name type="synonym">Eumeta japonica</name>
    <dbReference type="NCBI Taxonomy" id="151549"/>
    <lineage>
        <taxon>Eukaryota</taxon>
        <taxon>Metazoa</taxon>
        <taxon>Ecdysozoa</taxon>
        <taxon>Arthropoda</taxon>
        <taxon>Hexapoda</taxon>
        <taxon>Insecta</taxon>
        <taxon>Pterygota</taxon>
        <taxon>Neoptera</taxon>
        <taxon>Endopterygota</taxon>
        <taxon>Lepidoptera</taxon>
        <taxon>Glossata</taxon>
        <taxon>Ditrysia</taxon>
        <taxon>Tineoidea</taxon>
        <taxon>Psychidae</taxon>
        <taxon>Oiketicinae</taxon>
        <taxon>Eumeta</taxon>
    </lineage>
</organism>
<sequence length="122" mass="13496">MHLKPHEQEVTADRGPSTLKLGSNGRAGTQTKPLISVIETVGISNTRTELVLLKRGVTVLLWRIIDCTNNRTKLLMVHTMKKVCIPCRGNHVQVGVLIHANCKRLRRGVTCTSADAWFTGVK</sequence>
<dbReference type="AlphaFoldDB" id="A0A4C1TFX9"/>
<gene>
    <name evidence="2" type="ORF">EVAR_93084_1</name>
</gene>
<dbReference type="Proteomes" id="UP000299102">
    <property type="component" value="Unassembled WGS sequence"/>
</dbReference>
<reference evidence="2 3" key="1">
    <citation type="journal article" date="2019" name="Commun. Biol.">
        <title>The bagworm genome reveals a unique fibroin gene that provides high tensile strength.</title>
        <authorList>
            <person name="Kono N."/>
            <person name="Nakamura H."/>
            <person name="Ohtoshi R."/>
            <person name="Tomita M."/>
            <person name="Numata K."/>
            <person name="Arakawa K."/>
        </authorList>
    </citation>
    <scope>NUCLEOTIDE SEQUENCE [LARGE SCALE GENOMIC DNA]</scope>
</reference>
<protein>
    <submittedName>
        <fullName evidence="2">Uncharacterized protein</fullName>
    </submittedName>
</protein>
<comment type="caution">
    <text evidence="2">The sequence shown here is derived from an EMBL/GenBank/DDBJ whole genome shotgun (WGS) entry which is preliminary data.</text>
</comment>
<evidence type="ECO:0000313" key="2">
    <source>
        <dbReference type="EMBL" id="GBP13116.1"/>
    </source>
</evidence>
<accession>A0A4C1TFX9</accession>